<accession>A0A803MNU6</accession>
<dbReference type="OrthoDB" id="1836181at2759"/>
<evidence type="ECO:0000256" key="1">
    <source>
        <dbReference type="SAM" id="MobiDB-lite"/>
    </source>
</evidence>
<gene>
    <name evidence="2" type="primary">LOC110716365</name>
</gene>
<dbReference type="Gramene" id="AUR62032947-RA">
    <property type="protein sequence ID" value="AUR62032947-RA:cds"/>
    <property type="gene ID" value="AUR62032947"/>
</dbReference>
<feature type="region of interest" description="Disordered" evidence="1">
    <location>
        <begin position="33"/>
        <end position="161"/>
    </location>
</feature>
<evidence type="ECO:0000313" key="2">
    <source>
        <dbReference type="EnsemblPlants" id="AUR62032947-RA:cds"/>
    </source>
</evidence>
<feature type="compositionally biased region" description="Pro residues" evidence="1">
    <location>
        <begin position="93"/>
        <end position="161"/>
    </location>
</feature>
<protein>
    <submittedName>
        <fullName evidence="2">Uncharacterized protein</fullName>
    </submittedName>
</protein>
<reference evidence="2" key="1">
    <citation type="journal article" date="2017" name="Nature">
        <title>The genome of Chenopodium quinoa.</title>
        <authorList>
            <person name="Jarvis D.E."/>
            <person name="Ho Y.S."/>
            <person name="Lightfoot D.J."/>
            <person name="Schmoeckel S.M."/>
            <person name="Li B."/>
            <person name="Borm T.J.A."/>
            <person name="Ohyanagi H."/>
            <person name="Mineta K."/>
            <person name="Michell C.T."/>
            <person name="Saber N."/>
            <person name="Kharbatia N.M."/>
            <person name="Rupper R.R."/>
            <person name="Sharp A.R."/>
            <person name="Dally N."/>
            <person name="Boughton B.A."/>
            <person name="Woo Y.H."/>
            <person name="Gao G."/>
            <person name="Schijlen E.G.W.M."/>
            <person name="Guo X."/>
            <person name="Momin A.A."/>
            <person name="Negrao S."/>
            <person name="Al-Babili S."/>
            <person name="Gehring C."/>
            <person name="Roessner U."/>
            <person name="Jung C."/>
            <person name="Murphy K."/>
            <person name="Arold S.T."/>
            <person name="Gojobori T."/>
            <person name="van der Linden C.G."/>
            <person name="van Loo E.N."/>
            <person name="Jellen E.N."/>
            <person name="Maughan P.J."/>
            <person name="Tester M."/>
        </authorList>
    </citation>
    <scope>NUCLEOTIDE SEQUENCE [LARGE SCALE GENOMIC DNA]</scope>
    <source>
        <strain evidence="2">cv. PI 614886</strain>
    </source>
</reference>
<dbReference type="AlphaFoldDB" id="A0A803MNU6"/>
<dbReference type="KEGG" id="cqi:110716365"/>
<name>A0A803MNU6_CHEQI</name>
<dbReference type="Proteomes" id="UP000596660">
    <property type="component" value="Unplaced"/>
</dbReference>
<dbReference type="RefSeq" id="XP_021750673.1">
    <property type="nucleotide sequence ID" value="XM_021894981.1"/>
</dbReference>
<dbReference type="OMA" id="WQSMQIL"/>
<organism evidence="2 3">
    <name type="scientific">Chenopodium quinoa</name>
    <name type="common">Quinoa</name>
    <dbReference type="NCBI Taxonomy" id="63459"/>
    <lineage>
        <taxon>Eukaryota</taxon>
        <taxon>Viridiplantae</taxon>
        <taxon>Streptophyta</taxon>
        <taxon>Embryophyta</taxon>
        <taxon>Tracheophyta</taxon>
        <taxon>Spermatophyta</taxon>
        <taxon>Magnoliopsida</taxon>
        <taxon>eudicotyledons</taxon>
        <taxon>Gunneridae</taxon>
        <taxon>Pentapetalae</taxon>
        <taxon>Caryophyllales</taxon>
        <taxon>Chenopodiaceae</taxon>
        <taxon>Chenopodioideae</taxon>
        <taxon>Atripliceae</taxon>
        <taxon>Chenopodium</taxon>
    </lineage>
</organism>
<proteinExistence type="predicted"/>
<keyword evidence="3" id="KW-1185">Reference proteome</keyword>
<dbReference type="EnsemblPlants" id="AUR62032947-RA">
    <property type="protein sequence ID" value="AUR62032947-RA:cds"/>
    <property type="gene ID" value="AUR62032947"/>
</dbReference>
<sequence length="161" mass="17447">MTNCISSSPLFNLLKRSIPLYAPNKLIITPRSPSNHLTITPRPLATSSMSTTPPEFPTRRTQEVNLPTPVEMPPTPSEPNEFIIAPEPEIKPHIPPPDPTPNPPGPEIPHTPIPGPDIFPPPEVPPRQPPDVVPPNVPEIDPPPSKPMPDIIPPTAPLVVL</sequence>
<evidence type="ECO:0000313" key="3">
    <source>
        <dbReference type="Proteomes" id="UP000596660"/>
    </source>
</evidence>
<dbReference type="GeneID" id="110716365"/>
<reference evidence="2" key="2">
    <citation type="submission" date="2021-03" db="UniProtKB">
        <authorList>
            <consortium name="EnsemblPlants"/>
        </authorList>
    </citation>
    <scope>IDENTIFICATION</scope>
</reference>